<keyword evidence="12 19" id="KW-0133">Cell shape</keyword>
<dbReference type="NCBIfam" id="TIGR00179">
    <property type="entry name" value="murB"/>
    <property type="match status" value="1"/>
</dbReference>
<reference evidence="24" key="1">
    <citation type="submission" date="2024-06" db="EMBL/GenBank/DDBJ databases">
        <title>Radixoralia hellwigii gen. nov., sp nov., isolated from a root canal in the human oral cavity.</title>
        <authorList>
            <person name="Bartsch S."/>
            <person name="Wittmer A."/>
            <person name="Schulz A.-K."/>
            <person name="Neumann-Schaal M."/>
            <person name="Wolf J."/>
            <person name="Gronow S."/>
            <person name="Tennert C."/>
            <person name="Haecker G."/>
            <person name="Cieplik F."/>
            <person name="Al-Ahmad A."/>
        </authorList>
    </citation>
    <scope>NUCLEOTIDE SEQUENCE [LARGE SCALE GENOMIC DNA]</scope>
    <source>
        <strain evidence="24">Wk13</strain>
    </source>
</reference>
<dbReference type="Proteomes" id="UP001574673">
    <property type="component" value="Unassembled WGS sequence"/>
</dbReference>
<evidence type="ECO:0000256" key="4">
    <source>
        <dbReference type="ARBA" id="ARBA00004752"/>
    </source>
</evidence>
<evidence type="ECO:0000256" key="18">
    <source>
        <dbReference type="ARBA" id="ARBA00048914"/>
    </source>
</evidence>
<proteinExistence type="inferred from homology"/>
<dbReference type="Pfam" id="PF02873">
    <property type="entry name" value="MurB_C"/>
    <property type="match status" value="1"/>
</dbReference>
<organism evidence="23 24">
    <name type="scientific">Dentiradicibacter hellwigii</name>
    <dbReference type="NCBI Taxonomy" id="3149053"/>
    <lineage>
        <taxon>Bacteria</taxon>
        <taxon>Pseudomonadati</taxon>
        <taxon>Pseudomonadota</taxon>
        <taxon>Betaproteobacteria</taxon>
        <taxon>Rhodocyclales</taxon>
        <taxon>Rhodocyclaceae</taxon>
        <taxon>Dentiradicibacter</taxon>
    </lineage>
</organism>
<dbReference type="InterPro" id="IPR011601">
    <property type="entry name" value="MurB_C"/>
</dbReference>
<evidence type="ECO:0000256" key="1">
    <source>
        <dbReference type="ARBA" id="ARBA00001974"/>
    </source>
</evidence>
<evidence type="ECO:0000256" key="2">
    <source>
        <dbReference type="ARBA" id="ARBA00003921"/>
    </source>
</evidence>
<dbReference type="InterPro" id="IPR036635">
    <property type="entry name" value="MurB_C_sf"/>
</dbReference>
<dbReference type="InterPro" id="IPR003170">
    <property type="entry name" value="MurB"/>
</dbReference>
<comment type="cofactor">
    <cofactor evidence="1 19">
        <name>FAD</name>
        <dbReference type="ChEBI" id="CHEBI:57692"/>
    </cofactor>
</comment>
<keyword evidence="14 19" id="KW-0560">Oxidoreductase</keyword>
<comment type="pathway">
    <text evidence="4 19">Cell wall biogenesis; peptidoglycan biosynthesis.</text>
</comment>
<feature type="region of interest" description="Disordered" evidence="20">
    <location>
        <begin position="15"/>
        <end position="38"/>
    </location>
</feature>
<evidence type="ECO:0000256" key="21">
    <source>
        <dbReference type="SAM" id="SignalP"/>
    </source>
</evidence>
<comment type="similarity">
    <text evidence="19">Belongs to the MurB family.</text>
</comment>
<feature type="domain" description="FAD-binding PCMH-type" evidence="22">
    <location>
        <begin position="63"/>
        <end position="233"/>
    </location>
</feature>
<evidence type="ECO:0000256" key="3">
    <source>
        <dbReference type="ARBA" id="ARBA00004496"/>
    </source>
</evidence>
<comment type="catalytic activity">
    <reaction evidence="18 19">
        <text>UDP-N-acetyl-alpha-D-muramate + NADP(+) = UDP-N-acetyl-3-O-(1-carboxyvinyl)-alpha-D-glucosamine + NADPH + H(+)</text>
        <dbReference type="Rhea" id="RHEA:12248"/>
        <dbReference type="ChEBI" id="CHEBI:15378"/>
        <dbReference type="ChEBI" id="CHEBI:57783"/>
        <dbReference type="ChEBI" id="CHEBI:58349"/>
        <dbReference type="ChEBI" id="CHEBI:68483"/>
        <dbReference type="ChEBI" id="CHEBI:70757"/>
        <dbReference type="EC" id="1.3.1.98"/>
    </reaction>
</comment>
<dbReference type="GO" id="GO:0008762">
    <property type="term" value="F:UDP-N-acetylmuramate dehydrogenase activity"/>
    <property type="evidence" value="ECO:0007669"/>
    <property type="project" value="UniProtKB-EC"/>
</dbReference>
<name>A0ABV4UFS5_9RHOO</name>
<feature type="active site" description="Proton donor" evidence="19">
    <location>
        <position position="298"/>
    </location>
</feature>
<dbReference type="NCBIfam" id="NF000755">
    <property type="entry name" value="PRK00046.1"/>
    <property type="match status" value="1"/>
</dbReference>
<keyword evidence="7 19" id="KW-0963">Cytoplasm</keyword>
<keyword evidence="15 19" id="KW-0131">Cell cycle</keyword>
<keyword evidence="8 19" id="KW-0132">Cell division</keyword>
<dbReference type="Gene3D" id="3.30.43.10">
    <property type="entry name" value="Uridine Diphospho-n-acetylenolpyruvylglucosamine Reductase, domain 2"/>
    <property type="match status" value="1"/>
</dbReference>
<dbReference type="EMBL" id="JBEUWX010000002">
    <property type="protein sequence ID" value="MFA9950485.1"/>
    <property type="molecule type" value="Genomic_DNA"/>
</dbReference>
<evidence type="ECO:0000313" key="23">
    <source>
        <dbReference type="EMBL" id="MFA9950485.1"/>
    </source>
</evidence>
<dbReference type="InterPro" id="IPR016169">
    <property type="entry name" value="FAD-bd_PCMH_sub2"/>
</dbReference>
<keyword evidence="16 19" id="KW-0961">Cell wall biogenesis/degradation</keyword>
<keyword evidence="11 19" id="KW-0521">NADP</keyword>
<evidence type="ECO:0000256" key="15">
    <source>
        <dbReference type="ARBA" id="ARBA00023306"/>
    </source>
</evidence>
<evidence type="ECO:0000256" key="7">
    <source>
        <dbReference type="ARBA" id="ARBA00022490"/>
    </source>
</evidence>
<dbReference type="Gene3D" id="3.30.465.10">
    <property type="match status" value="1"/>
</dbReference>
<dbReference type="HAMAP" id="MF_00037">
    <property type="entry name" value="MurB"/>
    <property type="match status" value="1"/>
</dbReference>
<evidence type="ECO:0000256" key="14">
    <source>
        <dbReference type="ARBA" id="ARBA00023002"/>
    </source>
</evidence>
<sequence length="421" mass="45021">MRAMSAARSAFPANSSSSAAASTTAPPQAPLAAEDSTPAVAPAPHAWPVAHSVDLSPFNTLALPSCAARYLKITDPAQLTAPDIAGTRRFVLGGGSNLVLTGDIDGLVLHMAIAGKAKTGEDAEAVYVTAGAGERWHDFVQWTLAQGWPGLENLSLIPGTVGAAPVQNIGAYGMEVAERIHSLTAYDLDTGTVRRFDRAACRFAYRDSVFKQEGWHLDGRFAITEVTFRLPKHWRPNIRYAGIAEELAMRGIETAMEMTTATPADTRHCPTPRQIADAVIALRRRKLPDPAVLPNAGSFFQNPVVAATAAATLCTAHPGLPVYPQANGRVKLAAGWLIEQAGWKGRRLGPVGMYAHQALALVNHGGARGRDVLALAHAVQNDVRRIFGVELTPEPVYMPNIAFDPSDTYENGTLREKSTEQ</sequence>
<keyword evidence="24" id="KW-1185">Reference proteome</keyword>
<evidence type="ECO:0000256" key="5">
    <source>
        <dbReference type="ARBA" id="ARBA00012518"/>
    </source>
</evidence>
<evidence type="ECO:0000256" key="13">
    <source>
        <dbReference type="ARBA" id="ARBA00022984"/>
    </source>
</evidence>
<evidence type="ECO:0000256" key="11">
    <source>
        <dbReference type="ARBA" id="ARBA00022857"/>
    </source>
</evidence>
<dbReference type="PANTHER" id="PTHR21071">
    <property type="entry name" value="UDP-N-ACETYLENOLPYRUVOYLGLUCOSAMINE REDUCTASE"/>
    <property type="match status" value="1"/>
</dbReference>
<dbReference type="SUPFAM" id="SSF56176">
    <property type="entry name" value="FAD-binding/transporter-associated domain-like"/>
    <property type="match status" value="1"/>
</dbReference>
<evidence type="ECO:0000256" key="16">
    <source>
        <dbReference type="ARBA" id="ARBA00023316"/>
    </source>
</evidence>
<dbReference type="SUPFAM" id="SSF56194">
    <property type="entry name" value="Uridine diphospho-N-Acetylenolpyruvylglucosamine reductase, MurB, C-terminal domain"/>
    <property type="match status" value="1"/>
</dbReference>
<evidence type="ECO:0000256" key="17">
    <source>
        <dbReference type="ARBA" id="ARBA00031026"/>
    </source>
</evidence>
<comment type="subcellular location">
    <subcellularLocation>
        <location evidence="3 19">Cytoplasm</location>
    </subcellularLocation>
</comment>
<dbReference type="InterPro" id="IPR036318">
    <property type="entry name" value="FAD-bd_PCMH-like_sf"/>
</dbReference>
<evidence type="ECO:0000256" key="6">
    <source>
        <dbReference type="ARBA" id="ARBA00015188"/>
    </source>
</evidence>
<dbReference type="InterPro" id="IPR016166">
    <property type="entry name" value="FAD-bd_PCMH"/>
</dbReference>
<feature type="active site" evidence="19">
    <location>
        <position position="206"/>
    </location>
</feature>
<evidence type="ECO:0000313" key="24">
    <source>
        <dbReference type="Proteomes" id="UP001574673"/>
    </source>
</evidence>
<evidence type="ECO:0000256" key="9">
    <source>
        <dbReference type="ARBA" id="ARBA00022630"/>
    </source>
</evidence>
<dbReference type="EC" id="1.3.1.98" evidence="5 19"/>
<dbReference type="PROSITE" id="PS51387">
    <property type="entry name" value="FAD_PCMH"/>
    <property type="match status" value="1"/>
</dbReference>
<evidence type="ECO:0000256" key="12">
    <source>
        <dbReference type="ARBA" id="ARBA00022960"/>
    </source>
</evidence>
<evidence type="ECO:0000256" key="8">
    <source>
        <dbReference type="ARBA" id="ARBA00022618"/>
    </source>
</evidence>
<keyword evidence="13 19" id="KW-0573">Peptidoglycan synthesis</keyword>
<evidence type="ECO:0000259" key="22">
    <source>
        <dbReference type="PROSITE" id="PS51387"/>
    </source>
</evidence>
<accession>A0ABV4UFS5</accession>
<keyword evidence="9 19" id="KW-0285">Flavoprotein</keyword>
<feature type="signal peptide" evidence="21">
    <location>
        <begin position="1"/>
        <end position="21"/>
    </location>
</feature>
<dbReference type="PANTHER" id="PTHR21071:SF4">
    <property type="entry name" value="UDP-N-ACETYLENOLPYRUVOYLGLUCOSAMINE REDUCTASE"/>
    <property type="match status" value="1"/>
</dbReference>
<evidence type="ECO:0000256" key="20">
    <source>
        <dbReference type="SAM" id="MobiDB-lite"/>
    </source>
</evidence>
<gene>
    <name evidence="19 23" type="primary">murB</name>
    <name evidence="23" type="ORF">ABCS64_09185</name>
</gene>
<dbReference type="Pfam" id="PF01565">
    <property type="entry name" value="FAD_binding_4"/>
    <property type="match status" value="1"/>
</dbReference>
<comment type="function">
    <text evidence="2 19">Cell wall formation.</text>
</comment>
<evidence type="ECO:0000256" key="19">
    <source>
        <dbReference type="HAMAP-Rule" id="MF_00037"/>
    </source>
</evidence>
<dbReference type="InterPro" id="IPR016167">
    <property type="entry name" value="FAD-bd_PCMH_sub1"/>
</dbReference>
<feature type="active site" evidence="19">
    <location>
        <position position="394"/>
    </location>
</feature>
<dbReference type="InterPro" id="IPR006094">
    <property type="entry name" value="Oxid_FAD_bind_N"/>
</dbReference>
<keyword evidence="21" id="KW-0732">Signal</keyword>
<comment type="caution">
    <text evidence="23">The sequence shown here is derived from an EMBL/GenBank/DDBJ whole genome shotgun (WGS) entry which is preliminary data.</text>
</comment>
<feature type="chain" id="PRO_5047262626" description="UDP-N-acetylenolpyruvoylglucosamine reductase" evidence="21">
    <location>
        <begin position="22"/>
        <end position="421"/>
    </location>
</feature>
<dbReference type="NCBIfam" id="NF010478">
    <property type="entry name" value="PRK13903.1"/>
    <property type="match status" value="1"/>
</dbReference>
<evidence type="ECO:0000256" key="10">
    <source>
        <dbReference type="ARBA" id="ARBA00022827"/>
    </source>
</evidence>
<dbReference type="Gene3D" id="3.90.78.10">
    <property type="entry name" value="UDP-N-acetylenolpyruvoylglucosamine reductase, C-terminal domain"/>
    <property type="match status" value="1"/>
</dbReference>
<protein>
    <recommendedName>
        <fullName evidence="6 19">UDP-N-acetylenolpyruvoylglucosamine reductase</fullName>
        <ecNumber evidence="5 19">1.3.1.98</ecNumber>
    </recommendedName>
    <alternativeName>
        <fullName evidence="17 19">UDP-N-acetylmuramate dehydrogenase</fullName>
    </alternativeName>
</protein>
<keyword evidence="10 19" id="KW-0274">FAD</keyword>